<accession>B5VWX2</accession>
<name>B5VWX2_LIMMA</name>
<dbReference type="EMBL" id="ABYK01000005">
    <property type="protein sequence ID" value="EDZ96348.1"/>
    <property type="molecule type" value="Genomic_DNA"/>
</dbReference>
<proteinExistence type="predicted"/>
<gene>
    <name evidence="1" type="ORF">AmaxDRAFT_1014</name>
</gene>
<organism evidence="1 2">
    <name type="scientific">Limnospira maxima CS-328</name>
    <dbReference type="NCBI Taxonomy" id="513049"/>
    <lineage>
        <taxon>Bacteria</taxon>
        <taxon>Bacillati</taxon>
        <taxon>Cyanobacteriota</taxon>
        <taxon>Cyanophyceae</taxon>
        <taxon>Oscillatoriophycideae</taxon>
        <taxon>Oscillatoriales</taxon>
        <taxon>Sirenicapillariaceae</taxon>
        <taxon>Limnospira</taxon>
    </lineage>
</organism>
<keyword evidence="2" id="KW-1185">Reference proteome</keyword>
<evidence type="ECO:0000313" key="1">
    <source>
        <dbReference type="EMBL" id="EDZ96348.1"/>
    </source>
</evidence>
<evidence type="ECO:0000313" key="2">
    <source>
        <dbReference type="Proteomes" id="UP000004061"/>
    </source>
</evidence>
<dbReference type="AlphaFoldDB" id="B5VWX2"/>
<protein>
    <submittedName>
        <fullName evidence="1">Uncharacterized protein</fullName>
    </submittedName>
</protein>
<sequence>MPWVVNAREAKKRPQFFFEKKINWQNANFLGGGGVAFRGYLRYTFNISARRLGVK</sequence>
<dbReference type="Proteomes" id="UP000004061">
    <property type="component" value="Unassembled WGS sequence"/>
</dbReference>
<reference evidence="1 2" key="1">
    <citation type="journal article" date="2011" name="Appl. Environ. Microbiol.">
        <title>Contribution of a Sodium Ion Gradient to Energy Conservation during Fermentation in the Cyanobacterium Arthrospira (Spirulina) maxima CS-328.</title>
        <authorList>
            <person name="Carrieri D."/>
            <person name="Ananyev G."/>
            <person name="Lenz O."/>
            <person name="Bryant D.A."/>
            <person name="Dismukes G.C."/>
        </authorList>
    </citation>
    <scope>NUCLEOTIDE SEQUENCE [LARGE SCALE GENOMIC DNA]</scope>
    <source>
        <strain evidence="1 2">CS-328</strain>
    </source>
</reference>
<comment type="caution">
    <text evidence="1">The sequence shown here is derived from an EMBL/GenBank/DDBJ whole genome shotgun (WGS) entry which is preliminary data.</text>
</comment>